<organism evidence="1 2">
    <name type="scientific">Xenotaenia resolanae</name>
    <dbReference type="NCBI Taxonomy" id="208358"/>
    <lineage>
        <taxon>Eukaryota</taxon>
        <taxon>Metazoa</taxon>
        <taxon>Chordata</taxon>
        <taxon>Craniata</taxon>
        <taxon>Vertebrata</taxon>
        <taxon>Euteleostomi</taxon>
        <taxon>Actinopterygii</taxon>
        <taxon>Neopterygii</taxon>
        <taxon>Teleostei</taxon>
        <taxon>Neoteleostei</taxon>
        <taxon>Acanthomorphata</taxon>
        <taxon>Ovalentaria</taxon>
        <taxon>Atherinomorphae</taxon>
        <taxon>Cyprinodontiformes</taxon>
        <taxon>Goodeidae</taxon>
        <taxon>Xenotaenia</taxon>
    </lineage>
</organism>
<evidence type="ECO:0000313" key="1">
    <source>
        <dbReference type="EMBL" id="MEQ2262825.1"/>
    </source>
</evidence>
<reference evidence="1 2" key="1">
    <citation type="submission" date="2021-06" db="EMBL/GenBank/DDBJ databases">
        <authorList>
            <person name="Palmer J.M."/>
        </authorList>
    </citation>
    <scope>NUCLEOTIDE SEQUENCE [LARGE SCALE GENOMIC DNA]</scope>
    <source>
        <strain evidence="1 2">XR_2019</strain>
        <tissue evidence="1">Muscle</tissue>
    </source>
</reference>
<protein>
    <submittedName>
        <fullName evidence="1">Uncharacterized protein</fullName>
    </submittedName>
</protein>
<name>A0ABV0VZZ9_9TELE</name>
<dbReference type="Proteomes" id="UP001444071">
    <property type="component" value="Unassembled WGS sequence"/>
</dbReference>
<evidence type="ECO:0000313" key="2">
    <source>
        <dbReference type="Proteomes" id="UP001444071"/>
    </source>
</evidence>
<keyword evidence="2" id="KW-1185">Reference proteome</keyword>
<accession>A0ABV0VZZ9</accession>
<dbReference type="EMBL" id="JAHRIM010020943">
    <property type="protein sequence ID" value="MEQ2262825.1"/>
    <property type="molecule type" value="Genomic_DNA"/>
</dbReference>
<sequence>MMGVKEMGDPTMESVSPRYKIRECLLGTIGSVQCFIQNMLCPNSEGKLLTFTGTIKVMHLQTATETAATTAKDLSGIKDQVNSRNREDIFTRGTRQGAEKMWHSQDAKVGPTETGATAFMVPKRLEDKGQTEMVKILEASKFQEISQLGLAILTTKMASTDSLASSGSETTKQTRKIKTVGAVIELC</sequence>
<gene>
    <name evidence="1" type="ORF">XENORESO_021543</name>
</gene>
<comment type="caution">
    <text evidence="1">The sequence shown here is derived from an EMBL/GenBank/DDBJ whole genome shotgun (WGS) entry which is preliminary data.</text>
</comment>
<proteinExistence type="predicted"/>